<comment type="catalytic activity">
    <reaction evidence="10">
        <text>L-threonyl-[protein] + FAD = FMN-L-threonyl-[protein] + AMP + H(+)</text>
        <dbReference type="Rhea" id="RHEA:36847"/>
        <dbReference type="Rhea" id="RHEA-COMP:11060"/>
        <dbReference type="Rhea" id="RHEA-COMP:11061"/>
        <dbReference type="ChEBI" id="CHEBI:15378"/>
        <dbReference type="ChEBI" id="CHEBI:30013"/>
        <dbReference type="ChEBI" id="CHEBI:57692"/>
        <dbReference type="ChEBI" id="CHEBI:74257"/>
        <dbReference type="ChEBI" id="CHEBI:456215"/>
        <dbReference type="EC" id="2.7.1.180"/>
    </reaction>
</comment>
<evidence type="ECO:0000313" key="13">
    <source>
        <dbReference type="Proteomes" id="UP001180754"/>
    </source>
</evidence>
<evidence type="ECO:0000256" key="8">
    <source>
        <dbReference type="ARBA" id="ARBA00022842"/>
    </source>
</evidence>
<dbReference type="GO" id="GO:0016740">
    <property type="term" value="F:transferase activity"/>
    <property type="evidence" value="ECO:0007669"/>
    <property type="project" value="UniProtKB-KW"/>
</dbReference>
<keyword evidence="8" id="KW-0460">Magnesium</keyword>
<dbReference type="EC" id="2.7.1.180" evidence="2"/>
<evidence type="ECO:0000256" key="11">
    <source>
        <dbReference type="SAM" id="MobiDB-lite"/>
    </source>
</evidence>
<sequence>MSPKKPDVQEPSRPTVGPDGSTADGGRFDFDALGTRWQIETDVPLSQELRSRILHRIQRFDATYSRFRPDSLVSRIATTPGGGRFEFPEDSLALFGLYDRLHAATDGAVDPLVGRDLELLGYDSVYSLRPAPDEVRAAERARGRVSWARDVVRDGTTVVTERPLVIDVGAVGKGYLVDLLSAILREADHTRFVVDGSGDLRHAGEQTIRVGLEHPFDPQRVIGVADLRNQALCASGISRRAWGDGLHHVLDARTGVPVGGVVATWAVADQAARADGLATALFFTDPRRLTESFDFAYVRVRSDGRAEFSPDFAGELFT</sequence>
<keyword evidence="6" id="KW-0479">Metal-binding</keyword>
<evidence type="ECO:0000256" key="10">
    <source>
        <dbReference type="ARBA" id="ARBA00048540"/>
    </source>
</evidence>
<dbReference type="PANTHER" id="PTHR30040:SF2">
    <property type="entry name" value="FAD:PROTEIN FMN TRANSFERASE"/>
    <property type="match status" value="1"/>
</dbReference>
<keyword evidence="4" id="KW-0285">Flavoprotein</keyword>
<dbReference type="InterPro" id="IPR003374">
    <property type="entry name" value="ApbE-like_sf"/>
</dbReference>
<evidence type="ECO:0000256" key="9">
    <source>
        <dbReference type="ARBA" id="ARBA00031306"/>
    </source>
</evidence>
<dbReference type="Pfam" id="PF02424">
    <property type="entry name" value="ApbE"/>
    <property type="match status" value="1"/>
</dbReference>
<keyword evidence="7" id="KW-0274">FAD</keyword>
<accession>A0ABU2XX07</accession>
<evidence type="ECO:0000256" key="1">
    <source>
        <dbReference type="ARBA" id="ARBA00001946"/>
    </source>
</evidence>
<dbReference type="SUPFAM" id="SSF143631">
    <property type="entry name" value="ApbE-like"/>
    <property type="match status" value="1"/>
</dbReference>
<evidence type="ECO:0000256" key="6">
    <source>
        <dbReference type="ARBA" id="ARBA00022723"/>
    </source>
</evidence>
<organism evidence="12 13">
    <name type="scientific">Streptomyces lonegramiae</name>
    <dbReference type="NCBI Taxonomy" id="3075524"/>
    <lineage>
        <taxon>Bacteria</taxon>
        <taxon>Bacillati</taxon>
        <taxon>Actinomycetota</taxon>
        <taxon>Actinomycetes</taxon>
        <taxon>Kitasatosporales</taxon>
        <taxon>Streptomycetaceae</taxon>
        <taxon>Streptomyces</taxon>
    </lineage>
</organism>
<keyword evidence="5 12" id="KW-0808">Transferase</keyword>
<dbReference type="InterPro" id="IPR024932">
    <property type="entry name" value="ApbE"/>
</dbReference>
<evidence type="ECO:0000256" key="3">
    <source>
        <dbReference type="ARBA" id="ARBA00016337"/>
    </source>
</evidence>
<reference evidence="12" key="1">
    <citation type="submission" date="2024-05" db="EMBL/GenBank/DDBJ databases">
        <title>30 novel species of actinomycetes from the DSMZ collection.</title>
        <authorList>
            <person name="Nouioui I."/>
        </authorList>
    </citation>
    <scope>NUCLEOTIDE SEQUENCE</scope>
    <source>
        <strain evidence="12">DSM 41529</strain>
    </source>
</reference>
<feature type="region of interest" description="Disordered" evidence="11">
    <location>
        <begin position="1"/>
        <end position="25"/>
    </location>
</feature>
<dbReference type="Gene3D" id="3.10.520.10">
    <property type="entry name" value="ApbE-like domains"/>
    <property type="match status" value="1"/>
</dbReference>
<evidence type="ECO:0000256" key="7">
    <source>
        <dbReference type="ARBA" id="ARBA00022827"/>
    </source>
</evidence>
<comment type="cofactor">
    <cofactor evidence="1">
        <name>Mg(2+)</name>
        <dbReference type="ChEBI" id="CHEBI:18420"/>
    </cofactor>
</comment>
<evidence type="ECO:0000256" key="2">
    <source>
        <dbReference type="ARBA" id="ARBA00011955"/>
    </source>
</evidence>
<dbReference type="RefSeq" id="WP_311730584.1">
    <property type="nucleotide sequence ID" value="NZ_JAVRFD010000040.1"/>
</dbReference>
<name>A0ABU2XX07_9ACTN</name>
<protein>
    <recommendedName>
        <fullName evidence="3">FAD:protein FMN transferase</fullName>
        <ecNumber evidence="2">2.7.1.180</ecNumber>
    </recommendedName>
    <alternativeName>
        <fullName evidence="9">Flavin transferase</fullName>
    </alternativeName>
</protein>
<dbReference type="PANTHER" id="PTHR30040">
    <property type="entry name" value="THIAMINE BIOSYNTHESIS LIPOPROTEIN APBE"/>
    <property type="match status" value="1"/>
</dbReference>
<evidence type="ECO:0000313" key="12">
    <source>
        <dbReference type="EMBL" id="MDT0550007.1"/>
    </source>
</evidence>
<gene>
    <name evidence="12" type="ORF">RND15_46305</name>
</gene>
<comment type="caution">
    <text evidence="12">The sequence shown here is derived from an EMBL/GenBank/DDBJ whole genome shotgun (WGS) entry which is preliminary data.</text>
</comment>
<proteinExistence type="predicted"/>
<dbReference type="Proteomes" id="UP001180754">
    <property type="component" value="Unassembled WGS sequence"/>
</dbReference>
<evidence type="ECO:0000256" key="5">
    <source>
        <dbReference type="ARBA" id="ARBA00022679"/>
    </source>
</evidence>
<keyword evidence="13" id="KW-1185">Reference proteome</keyword>
<feature type="compositionally biased region" description="Basic and acidic residues" evidence="11">
    <location>
        <begin position="1"/>
        <end position="10"/>
    </location>
</feature>
<evidence type="ECO:0000256" key="4">
    <source>
        <dbReference type="ARBA" id="ARBA00022630"/>
    </source>
</evidence>
<dbReference type="EMBL" id="JAVRFD010000040">
    <property type="protein sequence ID" value="MDT0550007.1"/>
    <property type="molecule type" value="Genomic_DNA"/>
</dbReference>